<accession>A0A8S8ZJE6</accession>
<dbReference type="OMA" id="HDSHQHT"/>
<organism evidence="10 11">
    <name type="scientific">Sordaria macrospora</name>
    <dbReference type="NCBI Taxonomy" id="5147"/>
    <lineage>
        <taxon>Eukaryota</taxon>
        <taxon>Fungi</taxon>
        <taxon>Dikarya</taxon>
        <taxon>Ascomycota</taxon>
        <taxon>Pezizomycotina</taxon>
        <taxon>Sordariomycetes</taxon>
        <taxon>Sordariomycetidae</taxon>
        <taxon>Sordariales</taxon>
        <taxon>Sordariaceae</taxon>
        <taxon>Sordaria</taxon>
    </lineage>
</organism>
<dbReference type="Proteomes" id="UP000433876">
    <property type="component" value="Unassembled WGS sequence"/>
</dbReference>
<dbReference type="InterPro" id="IPR011330">
    <property type="entry name" value="Glyco_hydro/deAcase_b/a-brl"/>
</dbReference>
<dbReference type="Pfam" id="PF01522">
    <property type="entry name" value="Polysacc_deac_1"/>
    <property type="match status" value="1"/>
</dbReference>
<dbReference type="AlphaFoldDB" id="A0A8S8ZJE6"/>
<dbReference type="GO" id="GO:0016810">
    <property type="term" value="F:hydrolase activity, acting on carbon-nitrogen (but not peptide) bonds"/>
    <property type="evidence" value="ECO:0007669"/>
    <property type="project" value="InterPro"/>
</dbReference>
<name>A0A8S8ZJE6_SORMA</name>
<proteinExistence type="predicted"/>
<sequence>MRLSKVLPIGALVTLGRALPAPSKRVPTRDFFPDNSNSNNNYGPDYYYPNDNYPNQATSSSSSSPSPYQDSSFSSSSSYQNDNTTSGPSSYQPRAVPTGLIINSCTVPGMVALTFDDGPYIYTSQLLDTLASFSPPVHATFFVNGANWVSGIDDESTPYPNILRRMLSEGHQIASHTWSHTDLSSATTAVRVEQVTRLEDLLLRVVGVRPRYIRPPYAACENGCLEDLEGMGLHVVNFDLDTKDYENDSEGAIQVSVNKFNNELGWNTATDSAIVLAHDVHRWTVERLVEEMVGTIRNRGFSTGTVGECLGDPESGWYA</sequence>
<keyword evidence="5" id="KW-0119">Carbohydrate metabolism</keyword>
<comment type="caution">
    <text evidence="10">The sequence shown here is derived from an EMBL/GenBank/DDBJ whole genome shotgun (WGS) entry which is preliminary data.</text>
</comment>
<evidence type="ECO:0000256" key="2">
    <source>
        <dbReference type="ARBA" id="ARBA00022723"/>
    </source>
</evidence>
<gene>
    <name evidence="10" type="ORF">SMACR_07866</name>
</gene>
<evidence type="ECO:0000313" key="11">
    <source>
        <dbReference type="Proteomes" id="UP000433876"/>
    </source>
</evidence>
<dbReference type="Gene3D" id="3.20.20.370">
    <property type="entry name" value="Glycoside hydrolase/deacetylase"/>
    <property type="match status" value="1"/>
</dbReference>
<comment type="cofactor">
    <cofactor evidence="1">
        <name>Co(2+)</name>
        <dbReference type="ChEBI" id="CHEBI:48828"/>
    </cofactor>
</comment>
<protein>
    <recommendedName>
        <fullName evidence="9">NodB homology domain-containing protein</fullName>
    </recommendedName>
</protein>
<feature type="region of interest" description="Disordered" evidence="7">
    <location>
        <begin position="23"/>
        <end position="93"/>
    </location>
</feature>
<dbReference type="EMBL" id="NMPR01000185">
    <property type="protein sequence ID" value="KAA8628422.1"/>
    <property type="molecule type" value="Genomic_DNA"/>
</dbReference>
<evidence type="ECO:0000313" key="10">
    <source>
        <dbReference type="EMBL" id="KAA8628422.1"/>
    </source>
</evidence>
<evidence type="ECO:0000256" key="3">
    <source>
        <dbReference type="ARBA" id="ARBA00022729"/>
    </source>
</evidence>
<feature type="chain" id="PRO_5035866358" description="NodB homology domain-containing protein" evidence="8">
    <location>
        <begin position="19"/>
        <end position="319"/>
    </location>
</feature>
<keyword evidence="4" id="KW-0378">Hydrolase</keyword>
<feature type="signal peptide" evidence="8">
    <location>
        <begin position="1"/>
        <end position="18"/>
    </location>
</feature>
<keyword evidence="3 8" id="KW-0732">Signal</keyword>
<dbReference type="GO" id="GO:0046872">
    <property type="term" value="F:metal ion binding"/>
    <property type="evidence" value="ECO:0007669"/>
    <property type="project" value="UniProtKB-KW"/>
</dbReference>
<reference evidence="10 11" key="1">
    <citation type="submission" date="2017-07" db="EMBL/GenBank/DDBJ databases">
        <title>Genome sequence of the Sordaria macrospora wild type strain R19027.</title>
        <authorList>
            <person name="Nowrousian M."/>
            <person name="Teichert I."/>
            <person name="Kueck U."/>
        </authorList>
    </citation>
    <scope>NUCLEOTIDE SEQUENCE [LARGE SCALE GENOMIC DNA]</scope>
    <source>
        <strain evidence="10 11">R19027</strain>
        <tissue evidence="10">Mycelium</tissue>
    </source>
</reference>
<evidence type="ECO:0000259" key="9">
    <source>
        <dbReference type="PROSITE" id="PS51677"/>
    </source>
</evidence>
<feature type="domain" description="NodB homology" evidence="9">
    <location>
        <begin position="109"/>
        <end position="304"/>
    </location>
</feature>
<dbReference type="VEuPathDB" id="FungiDB:SMAC_07866"/>
<evidence type="ECO:0000256" key="5">
    <source>
        <dbReference type="ARBA" id="ARBA00023277"/>
    </source>
</evidence>
<dbReference type="InterPro" id="IPR002509">
    <property type="entry name" value="NODB_dom"/>
</dbReference>
<keyword evidence="2" id="KW-0479">Metal-binding</keyword>
<evidence type="ECO:0000256" key="8">
    <source>
        <dbReference type="SAM" id="SignalP"/>
    </source>
</evidence>
<feature type="compositionally biased region" description="Low complexity" evidence="7">
    <location>
        <begin position="33"/>
        <end position="86"/>
    </location>
</feature>
<evidence type="ECO:0000256" key="1">
    <source>
        <dbReference type="ARBA" id="ARBA00001941"/>
    </source>
</evidence>
<dbReference type="SUPFAM" id="SSF88713">
    <property type="entry name" value="Glycoside hydrolase/deacetylase"/>
    <property type="match status" value="1"/>
</dbReference>
<dbReference type="PROSITE" id="PS51677">
    <property type="entry name" value="NODB"/>
    <property type="match status" value="1"/>
</dbReference>
<dbReference type="GO" id="GO:0005975">
    <property type="term" value="P:carbohydrate metabolic process"/>
    <property type="evidence" value="ECO:0007669"/>
    <property type="project" value="InterPro"/>
</dbReference>
<keyword evidence="6" id="KW-0170">Cobalt</keyword>
<evidence type="ECO:0000256" key="7">
    <source>
        <dbReference type="SAM" id="MobiDB-lite"/>
    </source>
</evidence>
<dbReference type="CDD" id="cd10951">
    <property type="entry name" value="CE4_ClCDA_like"/>
    <property type="match status" value="1"/>
</dbReference>
<dbReference type="PANTHER" id="PTHR46471:SF4">
    <property type="entry name" value="CHITIN DEACETYLASE"/>
    <property type="match status" value="1"/>
</dbReference>
<evidence type="ECO:0000256" key="6">
    <source>
        <dbReference type="ARBA" id="ARBA00023285"/>
    </source>
</evidence>
<dbReference type="PANTHER" id="PTHR46471">
    <property type="entry name" value="CHITIN DEACETYLASE"/>
    <property type="match status" value="1"/>
</dbReference>
<evidence type="ECO:0000256" key="4">
    <source>
        <dbReference type="ARBA" id="ARBA00022801"/>
    </source>
</evidence>